<dbReference type="InterPro" id="IPR011009">
    <property type="entry name" value="Kinase-like_dom_sf"/>
</dbReference>
<dbReference type="InterPro" id="IPR018934">
    <property type="entry name" value="RIO_dom"/>
</dbReference>
<dbReference type="EC" id="2.7.11.1" evidence="2"/>
<dbReference type="OrthoDB" id="9795258at2"/>
<keyword evidence="14" id="KW-1185">Reference proteome</keyword>
<keyword evidence="9" id="KW-0460">Magnesium</keyword>
<dbReference type="InterPro" id="IPR000687">
    <property type="entry name" value="RIO_kinase"/>
</dbReference>
<dbReference type="InterPro" id="IPR051272">
    <property type="entry name" value="RIO-type_Ser/Thr_kinase"/>
</dbReference>
<dbReference type="EMBL" id="BIFR01000002">
    <property type="protein sequence ID" value="GCE14681.1"/>
    <property type="molecule type" value="Genomic_DNA"/>
</dbReference>
<keyword evidence="6" id="KW-0547">Nucleotide-binding</keyword>
<evidence type="ECO:0000256" key="11">
    <source>
        <dbReference type="ARBA" id="ARBA00048679"/>
    </source>
</evidence>
<evidence type="ECO:0000256" key="9">
    <source>
        <dbReference type="ARBA" id="ARBA00022842"/>
    </source>
</evidence>
<evidence type="ECO:0000256" key="5">
    <source>
        <dbReference type="ARBA" id="ARBA00022723"/>
    </source>
</evidence>
<keyword evidence="8" id="KW-0067">ATP-binding</keyword>
<keyword evidence="7" id="KW-0418">Kinase</keyword>
<evidence type="ECO:0000256" key="3">
    <source>
        <dbReference type="ARBA" id="ARBA00022527"/>
    </source>
</evidence>
<dbReference type="Proteomes" id="UP000287352">
    <property type="component" value="Unassembled WGS sequence"/>
</dbReference>
<evidence type="ECO:0000256" key="8">
    <source>
        <dbReference type="ARBA" id="ARBA00022840"/>
    </source>
</evidence>
<protein>
    <recommendedName>
        <fullName evidence="2">non-specific serine/threonine protein kinase</fullName>
        <ecNumber evidence="2">2.7.11.1</ecNumber>
    </recommendedName>
</protein>
<evidence type="ECO:0000256" key="1">
    <source>
        <dbReference type="ARBA" id="ARBA00009196"/>
    </source>
</evidence>
<evidence type="ECO:0000256" key="4">
    <source>
        <dbReference type="ARBA" id="ARBA00022679"/>
    </source>
</evidence>
<dbReference type="SUPFAM" id="SSF56112">
    <property type="entry name" value="Protein kinase-like (PK-like)"/>
    <property type="match status" value="1"/>
</dbReference>
<evidence type="ECO:0000256" key="10">
    <source>
        <dbReference type="ARBA" id="ARBA00047899"/>
    </source>
</evidence>
<sequence>MSKKIDISFEDEESLSTHLKRRKTRPQVKKPVVKQSYEANADVQRWLNTQTIDQKDLTKPPFAPTFLAGQRDASWILSSLSSFYEQDLITDVLHVVKSGKEATVYCCLADPLTGLEYAAAKVYRPRMFRSLRNDAVYRQGRTQRDVEGHVVRNSSHHQAAFKSQRGRAMQVSSWIEYEFQTQLHLFAAGANIPRPLAQVGNSVLMEYIGTVGEPAPLLQNVILDHEEAPALLASILNDMELFLAHNRIHGDLSAYNIVYWEGEVKIIDFAQAVDPTQSEGTFPIFLRDVERVASYFAQYNLVIDALAVATEIWTRQQGAF</sequence>
<dbReference type="Gene3D" id="1.10.510.10">
    <property type="entry name" value="Transferase(Phosphotransferase) domain 1"/>
    <property type="match status" value="1"/>
</dbReference>
<comment type="similarity">
    <text evidence="1">Belongs to the protein kinase superfamily. RIO-type Ser/Thr kinase family.</text>
</comment>
<keyword evidence="3" id="KW-0723">Serine/threonine-protein kinase</keyword>
<comment type="catalytic activity">
    <reaction evidence="10">
        <text>L-threonyl-[protein] + ATP = O-phospho-L-threonyl-[protein] + ADP + H(+)</text>
        <dbReference type="Rhea" id="RHEA:46608"/>
        <dbReference type="Rhea" id="RHEA-COMP:11060"/>
        <dbReference type="Rhea" id="RHEA-COMP:11605"/>
        <dbReference type="ChEBI" id="CHEBI:15378"/>
        <dbReference type="ChEBI" id="CHEBI:30013"/>
        <dbReference type="ChEBI" id="CHEBI:30616"/>
        <dbReference type="ChEBI" id="CHEBI:61977"/>
        <dbReference type="ChEBI" id="CHEBI:456216"/>
        <dbReference type="EC" id="2.7.11.1"/>
    </reaction>
</comment>
<comment type="catalytic activity">
    <reaction evidence="11">
        <text>L-seryl-[protein] + ATP = O-phospho-L-seryl-[protein] + ADP + H(+)</text>
        <dbReference type="Rhea" id="RHEA:17989"/>
        <dbReference type="Rhea" id="RHEA-COMP:9863"/>
        <dbReference type="Rhea" id="RHEA-COMP:11604"/>
        <dbReference type="ChEBI" id="CHEBI:15378"/>
        <dbReference type="ChEBI" id="CHEBI:29999"/>
        <dbReference type="ChEBI" id="CHEBI:30616"/>
        <dbReference type="ChEBI" id="CHEBI:83421"/>
        <dbReference type="ChEBI" id="CHEBI:456216"/>
        <dbReference type="EC" id="2.7.11.1"/>
    </reaction>
</comment>
<dbReference type="RefSeq" id="WP_126582227.1">
    <property type="nucleotide sequence ID" value="NZ_BIFR01000002.1"/>
</dbReference>
<dbReference type="AlphaFoldDB" id="A0A402A6R6"/>
<feature type="domain" description="Protein kinase" evidence="12">
    <location>
        <begin position="90"/>
        <end position="320"/>
    </location>
</feature>
<evidence type="ECO:0000313" key="13">
    <source>
        <dbReference type="EMBL" id="GCE14681.1"/>
    </source>
</evidence>
<dbReference type="Pfam" id="PF01163">
    <property type="entry name" value="RIO1"/>
    <property type="match status" value="1"/>
</dbReference>
<dbReference type="GO" id="GO:0004674">
    <property type="term" value="F:protein serine/threonine kinase activity"/>
    <property type="evidence" value="ECO:0007669"/>
    <property type="project" value="UniProtKB-KW"/>
</dbReference>
<accession>A0A402A6R6</accession>
<evidence type="ECO:0000256" key="2">
    <source>
        <dbReference type="ARBA" id="ARBA00012513"/>
    </source>
</evidence>
<organism evidence="13 14">
    <name type="scientific">Tengunoibacter tsumagoiensis</name>
    <dbReference type="NCBI Taxonomy" id="2014871"/>
    <lineage>
        <taxon>Bacteria</taxon>
        <taxon>Bacillati</taxon>
        <taxon>Chloroflexota</taxon>
        <taxon>Ktedonobacteria</taxon>
        <taxon>Ktedonobacterales</taxon>
        <taxon>Dictyobacteraceae</taxon>
        <taxon>Tengunoibacter</taxon>
    </lineage>
</organism>
<dbReference type="GO" id="GO:0046872">
    <property type="term" value="F:metal ion binding"/>
    <property type="evidence" value="ECO:0007669"/>
    <property type="project" value="UniProtKB-KW"/>
</dbReference>
<evidence type="ECO:0000256" key="6">
    <source>
        <dbReference type="ARBA" id="ARBA00022741"/>
    </source>
</evidence>
<comment type="caution">
    <text evidence="13">The sequence shown here is derived from an EMBL/GenBank/DDBJ whole genome shotgun (WGS) entry which is preliminary data.</text>
</comment>
<name>A0A402A6R6_9CHLR</name>
<keyword evidence="5" id="KW-0479">Metal-binding</keyword>
<dbReference type="PROSITE" id="PS50011">
    <property type="entry name" value="PROTEIN_KINASE_DOM"/>
    <property type="match status" value="1"/>
</dbReference>
<dbReference type="SMART" id="SM00090">
    <property type="entry name" value="RIO"/>
    <property type="match status" value="1"/>
</dbReference>
<dbReference type="InterPro" id="IPR000719">
    <property type="entry name" value="Prot_kinase_dom"/>
</dbReference>
<keyword evidence="4" id="KW-0808">Transferase</keyword>
<proteinExistence type="inferred from homology"/>
<dbReference type="PANTHER" id="PTHR45723">
    <property type="entry name" value="SERINE/THREONINE-PROTEIN KINASE RIO1"/>
    <property type="match status" value="1"/>
</dbReference>
<reference evidence="14" key="1">
    <citation type="submission" date="2018-12" db="EMBL/GenBank/DDBJ databases">
        <title>Tengunoibacter tsumagoiensis gen. nov., sp. nov., Dictyobacter kobayashii sp. nov., D. alpinus sp. nov., and D. joshuensis sp. nov. and description of Dictyobacteraceae fam. nov. within the order Ktedonobacterales isolated from Tengu-no-mugimeshi.</title>
        <authorList>
            <person name="Wang C.M."/>
            <person name="Zheng Y."/>
            <person name="Sakai Y."/>
            <person name="Toyoda A."/>
            <person name="Minakuchi Y."/>
            <person name="Abe K."/>
            <person name="Yokota A."/>
            <person name="Yabe S."/>
        </authorList>
    </citation>
    <scope>NUCLEOTIDE SEQUENCE [LARGE SCALE GENOMIC DNA]</scope>
    <source>
        <strain evidence="14">Uno3</strain>
    </source>
</reference>
<gene>
    <name evidence="13" type="ORF">KTT_45400</name>
</gene>
<evidence type="ECO:0000313" key="14">
    <source>
        <dbReference type="Proteomes" id="UP000287352"/>
    </source>
</evidence>
<evidence type="ECO:0000256" key="7">
    <source>
        <dbReference type="ARBA" id="ARBA00022777"/>
    </source>
</evidence>
<dbReference type="Gene3D" id="3.30.200.20">
    <property type="entry name" value="Phosphorylase Kinase, domain 1"/>
    <property type="match status" value="1"/>
</dbReference>
<dbReference type="GO" id="GO:0005524">
    <property type="term" value="F:ATP binding"/>
    <property type="evidence" value="ECO:0007669"/>
    <property type="project" value="UniProtKB-KW"/>
</dbReference>
<evidence type="ECO:0000259" key="12">
    <source>
        <dbReference type="PROSITE" id="PS50011"/>
    </source>
</evidence>